<dbReference type="GO" id="GO:0006261">
    <property type="term" value="P:DNA-templated DNA replication"/>
    <property type="evidence" value="ECO:0007669"/>
    <property type="project" value="TreeGrafter"/>
</dbReference>
<organism evidence="10 11">
    <name type="scientific">Aquatica leii</name>
    <dbReference type="NCBI Taxonomy" id="1421715"/>
    <lineage>
        <taxon>Eukaryota</taxon>
        <taxon>Metazoa</taxon>
        <taxon>Ecdysozoa</taxon>
        <taxon>Arthropoda</taxon>
        <taxon>Hexapoda</taxon>
        <taxon>Insecta</taxon>
        <taxon>Pterygota</taxon>
        <taxon>Neoptera</taxon>
        <taxon>Endopterygota</taxon>
        <taxon>Coleoptera</taxon>
        <taxon>Polyphaga</taxon>
        <taxon>Elateriformia</taxon>
        <taxon>Elateroidea</taxon>
        <taxon>Lampyridae</taxon>
        <taxon>Luciolinae</taxon>
        <taxon>Aquatica</taxon>
    </lineage>
</organism>
<dbReference type="PANTHER" id="PTHR19932:SF10">
    <property type="entry name" value="WD REPEAT AND HMG-BOX DNA-BINDING PROTEIN 1"/>
    <property type="match status" value="1"/>
</dbReference>
<dbReference type="InterPro" id="IPR048591">
    <property type="entry name" value="WDHD1/CFT4_hel"/>
</dbReference>
<feature type="compositionally biased region" description="Basic and acidic residues" evidence="6">
    <location>
        <begin position="891"/>
        <end position="921"/>
    </location>
</feature>
<feature type="domain" description="WDHD1 first WD40" evidence="9">
    <location>
        <begin position="7"/>
        <end position="299"/>
    </location>
</feature>
<gene>
    <name evidence="10" type="ORF">RN001_011842</name>
</gene>
<comment type="caution">
    <text evidence="10">The sequence shown here is derived from an EMBL/GenBank/DDBJ whole genome shotgun (WGS) entry which is preliminary data.</text>
</comment>
<dbReference type="SMART" id="SM00320">
    <property type="entry name" value="WD40"/>
    <property type="match status" value="4"/>
</dbReference>
<feature type="repeat" description="WD" evidence="5">
    <location>
        <begin position="7"/>
        <end position="38"/>
    </location>
</feature>
<keyword evidence="2 5" id="KW-0853">WD repeat</keyword>
<dbReference type="GO" id="GO:0000278">
    <property type="term" value="P:mitotic cell cycle"/>
    <property type="evidence" value="ECO:0007669"/>
    <property type="project" value="TreeGrafter"/>
</dbReference>
<evidence type="ECO:0000256" key="6">
    <source>
        <dbReference type="SAM" id="MobiDB-lite"/>
    </source>
</evidence>
<feature type="compositionally biased region" description="Polar residues" evidence="6">
    <location>
        <begin position="803"/>
        <end position="820"/>
    </location>
</feature>
<dbReference type="Proteomes" id="UP001353858">
    <property type="component" value="Unassembled WGS sequence"/>
</dbReference>
<name>A0AAN7Q148_9COLE</name>
<keyword evidence="4" id="KW-0539">Nucleus</keyword>
<evidence type="ECO:0000256" key="3">
    <source>
        <dbReference type="ARBA" id="ARBA00022737"/>
    </source>
</evidence>
<dbReference type="SUPFAM" id="SSF50978">
    <property type="entry name" value="WD40 repeat-like"/>
    <property type="match status" value="1"/>
</dbReference>
<evidence type="ECO:0000313" key="10">
    <source>
        <dbReference type="EMBL" id="KAK4875420.1"/>
    </source>
</evidence>
<dbReference type="PANTHER" id="PTHR19932">
    <property type="entry name" value="WD REPEAT AND HMG-BOX DNA BINDING PROTEIN"/>
    <property type="match status" value="1"/>
</dbReference>
<feature type="domain" description="WDHD1/CFT4 helical bundle" evidence="8">
    <location>
        <begin position="691"/>
        <end position="755"/>
    </location>
</feature>
<feature type="domain" description="WDHD1/CFT4 second beta-propeller" evidence="7">
    <location>
        <begin position="389"/>
        <end position="667"/>
    </location>
</feature>
<dbReference type="InterPro" id="IPR036322">
    <property type="entry name" value="WD40_repeat_dom_sf"/>
</dbReference>
<feature type="compositionally biased region" description="Low complexity" evidence="6">
    <location>
        <begin position="826"/>
        <end position="843"/>
    </location>
</feature>
<reference evidence="11" key="1">
    <citation type="submission" date="2023-01" db="EMBL/GenBank/DDBJ databases">
        <title>Key to firefly adult light organ development and bioluminescence: homeobox transcription factors regulate luciferase expression and transportation to peroxisome.</title>
        <authorList>
            <person name="Fu X."/>
        </authorList>
    </citation>
    <scope>NUCLEOTIDE SEQUENCE [LARGE SCALE GENOMIC DNA]</scope>
</reference>
<dbReference type="GO" id="GO:0043596">
    <property type="term" value="C:nuclear replication fork"/>
    <property type="evidence" value="ECO:0007669"/>
    <property type="project" value="TreeGrafter"/>
</dbReference>
<evidence type="ECO:0000259" key="7">
    <source>
        <dbReference type="Pfam" id="PF12341"/>
    </source>
</evidence>
<protein>
    <recommendedName>
        <fullName evidence="12">WD repeat and HMG-box DNA-binding protein 1</fullName>
    </recommendedName>
</protein>
<comment type="subcellular location">
    <subcellularLocation>
        <location evidence="1">Nucleus</location>
    </subcellularLocation>
</comment>
<dbReference type="GO" id="GO:0003682">
    <property type="term" value="F:chromatin binding"/>
    <property type="evidence" value="ECO:0007669"/>
    <property type="project" value="TreeGrafter"/>
</dbReference>
<feature type="region of interest" description="Disordered" evidence="6">
    <location>
        <begin position="878"/>
        <end position="921"/>
    </location>
</feature>
<evidence type="ECO:0000256" key="1">
    <source>
        <dbReference type="ARBA" id="ARBA00004123"/>
    </source>
</evidence>
<evidence type="ECO:0000256" key="4">
    <source>
        <dbReference type="ARBA" id="ARBA00023242"/>
    </source>
</evidence>
<dbReference type="InterPro" id="IPR022100">
    <property type="entry name" value="WDHD1/CFT4_beta-prop_2nd"/>
</dbReference>
<proteinExistence type="predicted"/>
<dbReference type="InterPro" id="IPR057646">
    <property type="entry name" value="WD40_WDHD1_1st"/>
</dbReference>
<evidence type="ECO:0000256" key="5">
    <source>
        <dbReference type="PROSITE-ProRule" id="PRU00221"/>
    </source>
</evidence>
<dbReference type="PROSITE" id="PS50294">
    <property type="entry name" value="WD_REPEATS_REGION"/>
    <property type="match status" value="2"/>
</dbReference>
<dbReference type="EMBL" id="JARPUR010000005">
    <property type="protein sequence ID" value="KAK4875420.1"/>
    <property type="molecule type" value="Genomic_DNA"/>
</dbReference>
<dbReference type="InterPro" id="IPR001680">
    <property type="entry name" value="WD40_rpt"/>
</dbReference>
<evidence type="ECO:0008006" key="12">
    <source>
        <dbReference type="Google" id="ProtNLM"/>
    </source>
</evidence>
<feature type="compositionally biased region" description="Polar residues" evidence="6">
    <location>
        <begin position="844"/>
        <end position="861"/>
    </location>
</feature>
<dbReference type="InterPro" id="IPR015943">
    <property type="entry name" value="WD40/YVTN_repeat-like_dom_sf"/>
</dbReference>
<evidence type="ECO:0000259" key="9">
    <source>
        <dbReference type="Pfam" id="PF24817"/>
    </source>
</evidence>
<evidence type="ECO:0000259" key="8">
    <source>
        <dbReference type="Pfam" id="PF20946"/>
    </source>
</evidence>
<evidence type="ECO:0000313" key="11">
    <source>
        <dbReference type="Proteomes" id="UP001353858"/>
    </source>
</evidence>
<sequence length="921" mass="101654">MERKDTRYAHSDGHTDVCYTEDGTRLITCGSDGDIRIWAGFDDDDPIQTCVGEWALCVRQKGERMYIATDKNNVQIMTYPEAERDGILIRFTAHVNHTDTGKNHDLIAVVSEDMEVKVIDLSKEADNILSFSGLSGPPLSVALSPKARMLAVASGDGLLRIWNVENSSLIKEIDCVPKTNSFMNADVLCRIHFDPVSGRTLAYPFKSSVIIVDTTSWSEKLVLMCPEVNSMFSIVQFSPCGELIAATTLVGDVVVWQVVTQNVIGITKHTKGVSLCAVAWNPSGNGEIAFCDVQGQLGVVINCLKPSIENKVSKEVKCGEIEDPITNEVDFGGIQFDDDDDDEDNENVISLEKLKNEVMGNDSESEVDKVSCRSPTPRPRTPETALQSAFMPTSTPEHLNPRYLCWNEVGIVRSFGNDSDDDGVKSVEVEFHDTTLHNSMMIQNFHGYNMGSLSTAALVLANSNLLAAIPLGAGSKEWNLNIPEEEEEEIVCVACSDNLVCFGTSVNFIRVFSIYGTQKSVFSIPGPLVCISARGNMLLTAYHNSAPRKNDQCISIMFTKLEGMSVENKDVKSALRPETTLQWLGFTDANTPAMQDSLGLLCLHPEACNVWVPFCDTKKQCNNPSDGFFITAVFETSQTIHGIRCRGSVYPTFIPRPTLSEIPIVPPFMEINTEKSQLEANLFTWTLLKVTDVEKMLKEAALKTFALACRNNLDQRALELIGMLANPQLVTLSIKYASKLNRRRLAEKLTELAASLQNCDYDEPSLNLSTITPSPILRPINRKSLMGSGKKHTPKRNVENEKASTSTAQPTASNDSSVTLTHDKTSATVNTTTPTNTSFDMSTPPTKSNPFLKNVKNNQPAGYNPLCLTDKYAGYKEETATKENSSSTNGKSEKRKQPETESEKPKDKQRKLEKFMFSKRP</sequence>
<dbReference type="Gene3D" id="2.130.10.10">
    <property type="entry name" value="YVTN repeat-like/Quinoprotein amine dehydrogenase"/>
    <property type="match status" value="1"/>
</dbReference>
<keyword evidence="11" id="KW-1185">Reference proteome</keyword>
<feature type="region of interest" description="Disordered" evidence="6">
    <location>
        <begin position="779"/>
        <end position="863"/>
    </location>
</feature>
<feature type="region of interest" description="Disordered" evidence="6">
    <location>
        <begin position="360"/>
        <end position="384"/>
    </location>
</feature>
<dbReference type="GO" id="GO:0006281">
    <property type="term" value="P:DNA repair"/>
    <property type="evidence" value="ECO:0007669"/>
    <property type="project" value="TreeGrafter"/>
</dbReference>
<evidence type="ECO:0000256" key="2">
    <source>
        <dbReference type="ARBA" id="ARBA00022574"/>
    </source>
</evidence>
<accession>A0AAN7Q148</accession>
<feature type="repeat" description="WD" evidence="5">
    <location>
        <begin position="131"/>
        <end position="172"/>
    </location>
</feature>
<dbReference type="Pfam" id="PF20946">
    <property type="entry name" value="Ctf4_C"/>
    <property type="match status" value="1"/>
</dbReference>
<keyword evidence="3" id="KW-0677">Repeat</keyword>
<dbReference type="AlphaFoldDB" id="A0AAN7Q148"/>
<dbReference type="Pfam" id="PF24817">
    <property type="entry name" value="WD40_WDHD1_1st"/>
    <property type="match status" value="1"/>
</dbReference>
<dbReference type="Pfam" id="PF12341">
    <property type="entry name" value="Mcl1_mid"/>
    <property type="match status" value="1"/>
</dbReference>
<dbReference type="PROSITE" id="PS50082">
    <property type="entry name" value="WD_REPEATS_2"/>
    <property type="match status" value="2"/>
</dbReference>